<dbReference type="GO" id="GO:0009252">
    <property type="term" value="P:peptidoglycan biosynthetic process"/>
    <property type="evidence" value="ECO:0007669"/>
    <property type="project" value="UniProtKB-UniRule"/>
</dbReference>
<dbReference type="EC" id="1.3.1.98" evidence="5 19"/>
<dbReference type="InterPro" id="IPR036635">
    <property type="entry name" value="MurB_C_sf"/>
</dbReference>
<evidence type="ECO:0000256" key="2">
    <source>
        <dbReference type="ARBA" id="ARBA00003921"/>
    </source>
</evidence>
<keyword evidence="16 19" id="KW-0961">Cell wall biogenesis/degradation</keyword>
<feature type="active site" evidence="19">
    <location>
        <position position="337"/>
    </location>
</feature>
<dbReference type="HAMAP" id="MF_00037">
    <property type="entry name" value="MurB"/>
    <property type="match status" value="1"/>
</dbReference>
<keyword evidence="11 19" id="KW-0521">NADP</keyword>
<evidence type="ECO:0000256" key="5">
    <source>
        <dbReference type="ARBA" id="ARBA00012518"/>
    </source>
</evidence>
<dbReference type="AlphaFoldDB" id="H3KHT0"/>
<comment type="similarity">
    <text evidence="19">Belongs to the MurB family.</text>
</comment>
<dbReference type="Pfam" id="PF01565">
    <property type="entry name" value="FAD_binding_4"/>
    <property type="match status" value="1"/>
</dbReference>
<evidence type="ECO:0000256" key="13">
    <source>
        <dbReference type="ARBA" id="ARBA00022984"/>
    </source>
</evidence>
<dbReference type="EMBL" id="AFBQ01000350">
    <property type="protein sequence ID" value="EHY30341.1"/>
    <property type="molecule type" value="Genomic_DNA"/>
</dbReference>
<dbReference type="SUPFAM" id="SSF56194">
    <property type="entry name" value="Uridine diphospho-N-Acetylenolpyruvylglucosamine reductase, MurB, C-terminal domain"/>
    <property type="match status" value="1"/>
</dbReference>
<keyword evidence="12 19" id="KW-0133">Cell shape</keyword>
<keyword evidence="13 19" id="KW-0573">Peptidoglycan synthesis</keyword>
<name>H3KHT0_9BURK</name>
<comment type="cofactor">
    <cofactor evidence="1 19">
        <name>FAD</name>
        <dbReference type="ChEBI" id="CHEBI:57692"/>
    </cofactor>
</comment>
<evidence type="ECO:0000256" key="16">
    <source>
        <dbReference type="ARBA" id="ARBA00023316"/>
    </source>
</evidence>
<dbReference type="UniPathway" id="UPA00219"/>
<dbReference type="PATRIC" id="fig|762967.3.peg.1836"/>
<dbReference type="GO" id="GO:0008762">
    <property type="term" value="F:UDP-N-acetylmuramate dehydrogenase activity"/>
    <property type="evidence" value="ECO:0007669"/>
    <property type="project" value="UniProtKB-UniRule"/>
</dbReference>
<dbReference type="GO" id="GO:0071949">
    <property type="term" value="F:FAD binding"/>
    <property type="evidence" value="ECO:0007669"/>
    <property type="project" value="InterPro"/>
</dbReference>
<accession>H3KHT0</accession>
<dbReference type="InterPro" id="IPR036318">
    <property type="entry name" value="FAD-bd_PCMH-like_sf"/>
</dbReference>
<keyword evidence="10 19" id="KW-0274">FAD</keyword>
<dbReference type="OrthoDB" id="9804753at2"/>
<dbReference type="GO" id="GO:0071555">
    <property type="term" value="P:cell wall organization"/>
    <property type="evidence" value="ECO:0007669"/>
    <property type="project" value="UniProtKB-KW"/>
</dbReference>
<dbReference type="InterPro" id="IPR016166">
    <property type="entry name" value="FAD-bd_PCMH"/>
</dbReference>
<evidence type="ECO:0000256" key="14">
    <source>
        <dbReference type="ARBA" id="ARBA00023002"/>
    </source>
</evidence>
<dbReference type="PANTHER" id="PTHR21071:SF4">
    <property type="entry name" value="UDP-N-ACETYLENOLPYRUVOYLGLUCOSAMINE REDUCTASE"/>
    <property type="match status" value="1"/>
</dbReference>
<dbReference type="InterPro" id="IPR016167">
    <property type="entry name" value="FAD-bd_PCMH_sub1"/>
</dbReference>
<dbReference type="Gene3D" id="3.30.465.10">
    <property type="match status" value="1"/>
</dbReference>
<comment type="function">
    <text evidence="2 19">Cell wall formation.</text>
</comment>
<dbReference type="PANTHER" id="PTHR21071">
    <property type="entry name" value="UDP-N-ACETYLENOLPYRUVOYLGLUCOSAMINE REDUCTASE"/>
    <property type="match status" value="1"/>
</dbReference>
<proteinExistence type="inferred from homology"/>
<dbReference type="GO" id="GO:0051301">
    <property type="term" value="P:cell division"/>
    <property type="evidence" value="ECO:0007669"/>
    <property type="project" value="UniProtKB-KW"/>
</dbReference>
<evidence type="ECO:0000313" key="22">
    <source>
        <dbReference type="Proteomes" id="UP000004956"/>
    </source>
</evidence>
<evidence type="ECO:0000256" key="4">
    <source>
        <dbReference type="ARBA" id="ARBA00004752"/>
    </source>
</evidence>
<dbReference type="NCBIfam" id="NF000755">
    <property type="entry name" value="PRK00046.1"/>
    <property type="match status" value="1"/>
</dbReference>
<dbReference type="GO" id="GO:0005829">
    <property type="term" value="C:cytosol"/>
    <property type="evidence" value="ECO:0007669"/>
    <property type="project" value="TreeGrafter"/>
</dbReference>
<keyword evidence="9 19" id="KW-0285">Flavoprotein</keyword>
<evidence type="ECO:0000256" key="3">
    <source>
        <dbReference type="ARBA" id="ARBA00004496"/>
    </source>
</evidence>
<feature type="active site" evidence="19">
    <location>
        <position position="166"/>
    </location>
</feature>
<dbReference type="HOGENOM" id="CLU_035304_0_0_4"/>
<dbReference type="Gene3D" id="3.30.43.10">
    <property type="entry name" value="Uridine Diphospho-n-acetylenolpyruvylglucosamine Reductase, domain 2"/>
    <property type="match status" value="1"/>
</dbReference>
<evidence type="ECO:0000259" key="20">
    <source>
        <dbReference type="PROSITE" id="PS51387"/>
    </source>
</evidence>
<feature type="domain" description="FAD-binding PCMH-type" evidence="20">
    <location>
        <begin position="19"/>
        <end position="190"/>
    </location>
</feature>
<evidence type="ECO:0000256" key="10">
    <source>
        <dbReference type="ARBA" id="ARBA00022827"/>
    </source>
</evidence>
<comment type="catalytic activity">
    <reaction evidence="18 19">
        <text>UDP-N-acetyl-alpha-D-muramate + NADP(+) = UDP-N-acetyl-3-O-(1-carboxyvinyl)-alpha-D-glucosamine + NADPH + H(+)</text>
        <dbReference type="Rhea" id="RHEA:12248"/>
        <dbReference type="ChEBI" id="CHEBI:15378"/>
        <dbReference type="ChEBI" id="CHEBI:57783"/>
        <dbReference type="ChEBI" id="CHEBI:58349"/>
        <dbReference type="ChEBI" id="CHEBI:68483"/>
        <dbReference type="ChEBI" id="CHEBI:70757"/>
        <dbReference type="EC" id="1.3.1.98"/>
    </reaction>
</comment>
<dbReference type="PROSITE" id="PS51387">
    <property type="entry name" value="FAD_PCMH"/>
    <property type="match status" value="1"/>
</dbReference>
<dbReference type="NCBIfam" id="TIGR00179">
    <property type="entry name" value="murB"/>
    <property type="match status" value="1"/>
</dbReference>
<dbReference type="RefSeq" id="WP_008543683.1">
    <property type="nucleotide sequence ID" value="NZ_JH605013.1"/>
</dbReference>
<evidence type="ECO:0000256" key="19">
    <source>
        <dbReference type="HAMAP-Rule" id="MF_00037"/>
    </source>
</evidence>
<dbReference type="InterPro" id="IPR011601">
    <property type="entry name" value="MurB_C"/>
</dbReference>
<organism evidence="21 22">
    <name type="scientific">Sutterella parvirubra YIT 11816</name>
    <dbReference type="NCBI Taxonomy" id="762967"/>
    <lineage>
        <taxon>Bacteria</taxon>
        <taxon>Pseudomonadati</taxon>
        <taxon>Pseudomonadota</taxon>
        <taxon>Betaproteobacteria</taxon>
        <taxon>Burkholderiales</taxon>
        <taxon>Sutterellaceae</taxon>
        <taxon>Sutterella</taxon>
    </lineage>
</organism>
<comment type="subcellular location">
    <subcellularLocation>
        <location evidence="3 19">Cytoplasm</location>
    </subcellularLocation>
</comment>
<sequence length="342" mass="36648">MTPTIHTDFDLTTLTTFGLRSTARRYAEAASLEDLRALFADARLKGEPVRLLGGGANVIAGRTVEGLVVRVALTGMEVEEHPEGGMALTVGAGERLDDVVRKTLLEGWGGMEGLAAVPGTVGGAVVQNAGAYGVEVAEVLEWVEVWNPETDEVKRMSTEECDFGYRTSVFKTPEGEKLVILRAGLIVGRGAAHPKTDYKDLAQELERSGADPKDPLAVEAAVRALRARKLPDPARIGNAGSFFKNPIVTQVKARQLRTDYPMLVVYPLAGARVKLAAGWLIQEAGFKGAVRGPVGVSENHALILVNKGGADAEDVKALRDEIVAAVEKRFGVTLEPEPVFWD</sequence>
<dbReference type="Proteomes" id="UP000004956">
    <property type="component" value="Unassembled WGS sequence"/>
</dbReference>
<evidence type="ECO:0000256" key="1">
    <source>
        <dbReference type="ARBA" id="ARBA00001974"/>
    </source>
</evidence>
<dbReference type="GO" id="GO:0008360">
    <property type="term" value="P:regulation of cell shape"/>
    <property type="evidence" value="ECO:0007669"/>
    <property type="project" value="UniProtKB-KW"/>
</dbReference>
<evidence type="ECO:0000256" key="17">
    <source>
        <dbReference type="ARBA" id="ARBA00031026"/>
    </source>
</evidence>
<evidence type="ECO:0000256" key="8">
    <source>
        <dbReference type="ARBA" id="ARBA00022618"/>
    </source>
</evidence>
<dbReference type="NCBIfam" id="NF010478">
    <property type="entry name" value="PRK13903.1"/>
    <property type="match status" value="1"/>
</dbReference>
<dbReference type="Gene3D" id="3.90.78.10">
    <property type="entry name" value="UDP-N-acetylenolpyruvoylglucosamine reductase, C-terminal domain"/>
    <property type="match status" value="1"/>
</dbReference>
<gene>
    <name evidence="19" type="primary">murB</name>
    <name evidence="21" type="ORF">HMPREF9440_02326</name>
</gene>
<dbReference type="Pfam" id="PF02873">
    <property type="entry name" value="MurB_C"/>
    <property type="match status" value="1"/>
</dbReference>
<keyword evidence="15 19" id="KW-0131">Cell cycle</keyword>
<evidence type="ECO:0000256" key="9">
    <source>
        <dbReference type="ARBA" id="ARBA00022630"/>
    </source>
</evidence>
<keyword evidence="8 19" id="KW-0132">Cell division</keyword>
<dbReference type="InterPro" id="IPR016169">
    <property type="entry name" value="FAD-bd_PCMH_sub2"/>
</dbReference>
<dbReference type="SUPFAM" id="SSF56176">
    <property type="entry name" value="FAD-binding/transporter-associated domain-like"/>
    <property type="match status" value="1"/>
</dbReference>
<reference evidence="21 22" key="1">
    <citation type="submission" date="2011-11" db="EMBL/GenBank/DDBJ databases">
        <authorList>
            <person name="Weinstock G."/>
            <person name="Sodergren E."/>
            <person name="Clifton S."/>
            <person name="Fulton L."/>
            <person name="Fulton B."/>
            <person name="Courtney L."/>
            <person name="Fronick C."/>
            <person name="Harrison M."/>
            <person name="Strong C."/>
            <person name="Farmer C."/>
            <person name="Delahaunty K."/>
            <person name="Markovic C."/>
            <person name="Hall O."/>
            <person name="Minx P."/>
            <person name="Tomlinson C."/>
            <person name="Mitreva M."/>
            <person name="Hou S."/>
            <person name="Chen J."/>
            <person name="Wollam A."/>
            <person name="Pepin K.H."/>
            <person name="Johnson M."/>
            <person name="Bhonagiri V."/>
            <person name="Zhang X."/>
            <person name="Suruliraj S."/>
            <person name="Warren W."/>
            <person name="Chinwalla A."/>
            <person name="Mardis E.R."/>
            <person name="Wilson R.K."/>
        </authorList>
    </citation>
    <scope>NUCLEOTIDE SEQUENCE [LARGE SCALE GENOMIC DNA]</scope>
    <source>
        <strain evidence="21 22">YIT 11816</strain>
    </source>
</reference>
<evidence type="ECO:0000256" key="7">
    <source>
        <dbReference type="ARBA" id="ARBA00022490"/>
    </source>
</evidence>
<dbReference type="InterPro" id="IPR006094">
    <property type="entry name" value="Oxid_FAD_bind_N"/>
</dbReference>
<dbReference type="InterPro" id="IPR003170">
    <property type="entry name" value="MurB"/>
</dbReference>
<evidence type="ECO:0000313" key="21">
    <source>
        <dbReference type="EMBL" id="EHY30341.1"/>
    </source>
</evidence>
<evidence type="ECO:0000256" key="12">
    <source>
        <dbReference type="ARBA" id="ARBA00022960"/>
    </source>
</evidence>
<keyword evidence="7 19" id="KW-0963">Cytoplasm</keyword>
<dbReference type="STRING" id="762967.HMPREF9440_02326"/>
<protein>
    <recommendedName>
        <fullName evidence="6 19">UDP-N-acetylenolpyruvoylglucosamine reductase</fullName>
        <ecNumber evidence="5 19">1.3.1.98</ecNumber>
    </recommendedName>
    <alternativeName>
        <fullName evidence="17 19">UDP-N-acetylmuramate dehydrogenase</fullName>
    </alternativeName>
</protein>
<feature type="active site" description="Proton donor" evidence="19">
    <location>
        <position position="241"/>
    </location>
</feature>
<keyword evidence="22" id="KW-1185">Reference proteome</keyword>
<evidence type="ECO:0000256" key="6">
    <source>
        <dbReference type="ARBA" id="ARBA00015188"/>
    </source>
</evidence>
<evidence type="ECO:0000256" key="18">
    <source>
        <dbReference type="ARBA" id="ARBA00048914"/>
    </source>
</evidence>
<evidence type="ECO:0000256" key="15">
    <source>
        <dbReference type="ARBA" id="ARBA00023306"/>
    </source>
</evidence>
<evidence type="ECO:0000256" key="11">
    <source>
        <dbReference type="ARBA" id="ARBA00022857"/>
    </source>
</evidence>
<comment type="caution">
    <text evidence="21">The sequence shown here is derived from an EMBL/GenBank/DDBJ whole genome shotgun (WGS) entry which is preliminary data.</text>
</comment>
<comment type="pathway">
    <text evidence="4 19">Cell wall biogenesis; peptidoglycan biosynthesis.</text>
</comment>
<keyword evidence="14 19" id="KW-0560">Oxidoreductase</keyword>